<evidence type="ECO:0000313" key="7">
    <source>
        <dbReference type="EMBL" id="SEP96194.1"/>
    </source>
</evidence>
<dbReference type="PANTHER" id="PTHR42723:SF1">
    <property type="entry name" value="CHLOROPHYLL SYNTHASE, CHLOROPLASTIC"/>
    <property type="match status" value="1"/>
</dbReference>
<dbReference type="InterPro" id="IPR000537">
    <property type="entry name" value="UbiA_prenyltransferase"/>
</dbReference>
<accession>A0A1H9C511</accession>
<evidence type="ECO:0000256" key="2">
    <source>
        <dbReference type="ARBA" id="ARBA00022692"/>
    </source>
</evidence>
<evidence type="ECO:0000256" key="4">
    <source>
        <dbReference type="ARBA" id="ARBA00023136"/>
    </source>
</evidence>
<evidence type="ECO:0000256" key="5">
    <source>
        <dbReference type="SAM" id="MobiDB-lite"/>
    </source>
</evidence>
<dbReference type="InterPro" id="IPR050475">
    <property type="entry name" value="Prenyltransferase_related"/>
</dbReference>
<dbReference type="AlphaFoldDB" id="A0A1H9C511"/>
<dbReference type="STRING" id="1036181.SAMN05421756_10274"/>
<evidence type="ECO:0000256" key="1">
    <source>
        <dbReference type="ARBA" id="ARBA00004141"/>
    </source>
</evidence>
<dbReference type="CDD" id="cd13963">
    <property type="entry name" value="PT_UbiA_2"/>
    <property type="match status" value="1"/>
</dbReference>
<keyword evidence="7" id="KW-0808">Transferase</keyword>
<proteinExistence type="predicted"/>
<feature type="transmembrane region" description="Helical" evidence="6">
    <location>
        <begin position="259"/>
        <end position="280"/>
    </location>
</feature>
<feature type="compositionally biased region" description="Pro residues" evidence="5">
    <location>
        <begin position="15"/>
        <end position="32"/>
    </location>
</feature>
<evidence type="ECO:0000256" key="6">
    <source>
        <dbReference type="SAM" id="Phobius"/>
    </source>
</evidence>
<feature type="transmembrane region" description="Helical" evidence="6">
    <location>
        <begin position="328"/>
        <end position="346"/>
    </location>
</feature>
<feature type="transmembrane region" description="Helical" evidence="6">
    <location>
        <begin position="215"/>
        <end position="232"/>
    </location>
</feature>
<feature type="transmembrane region" description="Helical" evidence="6">
    <location>
        <begin position="286"/>
        <end position="307"/>
    </location>
</feature>
<dbReference type="GO" id="GO:0016757">
    <property type="term" value="F:glycosyltransferase activity"/>
    <property type="evidence" value="ECO:0007669"/>
    <property type="project" value="UniProtKB-KW"/>
</dbReference>
<keyword evidence="7" id="KW-0328">Glycosyltransferase</keyword>
<dbReference type="EMBL" id="FOFA01000002">
    <property type="protein sequence ID" value="SEP96194.1"/>
    <property type="molecule type" value="Genomic_DNA"/>
</dbReference>
<name>A0A1H9C511_9ACTN</name>
<reference evidence="8" key="1">
    <citation type="submission" date="2016-10" db="EMBL/GenBank/DDBJ databases">
        <authorList>
            <person name="Varghese N."/>
            <person name="Submissions S."/>
        </authorList>
    </citation>
    <scope>NUCLEOTIDE SEQUENCE [LARGE SCALE GENOMIC DNA]</scope>
    <source>
        <strain evidence="8">CGMCC 4.6856</strain>
    </source>
</reference>
<feature type="transmembrane region" description="Helical" evidence="6">
    <location>
        <begin position="73"/>
        <end position="90"/>
    </location>
</feature>
<feature type="compositionally biased region" description="Low complexity" evidence="5">
    <location>
        <begin position="1"/>
        <end position="14"/>
    </location>
</feature>
<dbReference type="Pfam" id="PF01040">
    <property type="entry name" value="UbiA"/>
    <property type="match status" value="1"/>
</dbReference>
<keyword evidence="2 6" id="KW-0812">Transmembrane</keyword>
<dbReference type="RefSeq" id="WP_091178013.1">
    <property type="nucleotide sequence ID" value="NZ_FOFA01000002.1"/>
</dbReference>
<dbReference type="InterPro" id="IPR044878">
    <property type="entry name" value="UbiA_sf"/>
</dbReference>
<dbReference type="Gene3D" id="1.10.357.140">
    <property type="entry name" value="UbiA prenyltransferase"/>
    <property type="match status" value="1"/>
</dbReference>
<gene>
    <name evidence="7" type="ORF">SAMN05421756_10274</name>
</gene>
<keyword evidence="4 6" id="KW-0472">Membrane</keyword>
<sequence length="348" mass="37424">MTDTSPRPASSRPAPLDPATPPGLEPSVPAPTAPDAGPGSGSDVPAIPEEHLLEEPRRSRLPAAIRAMRPRQWVKNVLVFTAPLAAGRLFERDVLVGALLAFLAFCLVSATVYLVNDVRDVEEDRLHPRKRFRPIAAGELRPQAAVVLAVITGVIGLTIAFWTSVELGVTLLIYVGLQMLYSAFLKHLPVVDLAMVASGFLLRAIAGGVASDIVLSQWFLLVAAFGSFFMVAGKRYSEIKSLGSGAGTRRSLERYSESYLRFAWMLAATMVLISYSLWAFTNGGTGAYAVPWTAISIAPFTLGLLQYALEVDAGNAGEPEEVVLHDRVLQGVGLLWLVIISIGVFTRA</sequence>
<evidence type="ECO:0000313" key="8">
    <source>
        <dbReference type="Proteomes" id="UP000198504"/>
    </source>
</evidence>
<dbReference type="GO" id="GO:0016765">
    <property type="term" value="F:transferase activity, transferring alkyl or aryl (other than methyl) groups"/>
    <property type="evidence" value="ECO:0007669"/>
    <property type="project" value="InterPro"/>
</dbReference>
<feature type="transmembrane region" description="Helical" evidence="6">
    <location>
        <begin position="191"/>
        <end position="209"/>
    </location>
</feature>
<protein>
    <submittedName>
        <fullName evidence="7">Decaprenyl-phosphate phosphoribosyltransferase</fullName>
    </submittedName>
</protein>
<feature type="transmembrane region" description="Helical" evidence="6">
    <location>
        <begin position="96"/>
        <end position="115"/>
    </location>
</feature>
<comment type="subcellular location">
    <subcellularLocation>
        <location evidence="1">Membrane</location>
        <topology evidence="1">Multi-pass membrane protein</topology>
    </subcellularLocation>
</comment>
<organism evidence="7 8">
    <name type="scientific">Microlunatus flavus</name>
    <dbReference type="NCBI Taxonomy" id="1036181"/>
    <lineage>
        <taxon>Bacteria</taxon>
        <taxon>Bacillati</taxon>
        <taxon>Actinomycetota</taxon>
        <taxon>Actinomycetes</taxon>
        <taxon>Propionibacteriales</taxon>
        <taxon>Propionibacteriaceae</taxon>
        <taxon>Microlunatus</taxon>
    </lineage>
</organism>
<feature type="transmembrane region" description="Helical" evidence="6">
    <location>
        <begin position="140"/>
        <end position="161"/>
    </location>
</feature>
<feature type="region of interest" description="Disordered" evidence="5">
    <location>
        <begin position="1"/>
        <end position="53"/>
    </location>
</feature>
<dbReference type="PANTHER" id="PTHR42723">
    <property type="entry name" value="CHLOROPHYLL SYNTHASE"/>
    <property type="match status" value="1"/>
</dbReference>
<dbReference type="Proteomes" id="UP000198504">
    <property type="component" value="Unassembled WGS sequence"/>
</dbReference>
<keyword evidence="3 6" id="KW-1133">Transmembrane helix</keyword>
<dbReference type="NCBIfam" id="NF008978">
    <property type="entry name" value="PRK12324.1-4"/>
    <property type="match status" value="1"/>
</dbReference>
<keyword evidence="8" id="KW-1185">Reference proteome</keyword>
<dbReference type="OrthoDB" id="9803632at2"/>
<evidence type="ECO:0000256" key="3">
    <source>
        <dbReference type="ARBA" id="ARBA00022989"/>
    </source>
</evidence>
<dbReference type="GO" id="GO:0016020">
    <property type="term" value="C:membrane"/>
    <property type="evidence" value="ECO:0007669"/>
    <property type="project" value="UniProtKB-SubCell"/>
</dbReference>